<dbReference type="InterPro" id="IPR030678">
    <property type="entry name" value="Peptide/Ni-bd"/>
</dbReference>
<evidence type="ECO:0000313" key="9">
    <source>
        <dbReference type="Proteomes" id="UP000295371"/>
    </source>
</evidence>
<reference evidence="8 9" key="1">
    <citation type="submission" date="2019-03" db="EMBL/GenBank/DDBJ databases">
        <title>Genomic Encyclopedia of Archaeal and Bacterial Type Strains, Phase II (KMG-II): from individual species to whole genera.</title>
        <authorList>
            <person name="Goeker M."/>
        </authorList>
    </citation>
    <scope>NUCLEOTIDE SEQUENCE [LARGE SCALE GENOMIC DNA]</scope>
    <source>
        <strain evidence="8 9">DSM 24323</strain>
    </source>
</reference>
<name>A0A4V3ENT2_9ACTN</name>
<dbReference type="GO" id="GO:0015833">
    <property type="term" value="P:peptide transport"/>
    <property type="evidence" value="ECO:0007669"/>
    <property type="project" value="TreeGrafter"/>
</dbReference>
<comment type="similarity">
    <text evidence="2">Belongs to the bacterial solute-binding protein 5 family.</text>
</comment>
<dbReference type="SUPFAM" id="SSF53850">
    <property type="entry name" value="Periplasmic binding protein-like II"/>
    <property type="match status" value="1"/>
</dbReference>
<evidence type="ECO:0000256" key="3">
    <source>
        <dbReference type="ARBA" id="ARBA00022448"/>
    </source>
</evidence>
<dbReference type="Proteomes" id="UP000295371">
    <property type="component" value="Unassembled WGS sequence"/>
</dbReference>
<dbReference type="EMBL" id="SOAW01000001">
    <property type="protein sequence ID" value="TDT33788.1"/>
    <property type="molecule type" value="Genomic_DNA"/>
</dbReference>
<dbReference type="PANTHER" id="PTHR30290:SF10">
    <property type="entry name" value="PERIPLASMIC OLIGOPEPTIDE-BINDING PROTEIN-RELATED"/>
    <property type="match status" value="1"/>
</dbReference>
<protein>
    <submittedName>
        <fullName evidence="8">Peptide/nickel transport system substrate-binding protein</fullName>
    </submittedName>
</protein>
<gene>
    <name evidence="8" type="ORF">CLV29_1419</name>
</gene>
<keyword evidence="5" id="KW-0812">Transmembrane</keyword>
<dbReference type="AlphaFoldDB" id="A0A4V3ENT2"/>
<evidence type="ECO:0000256" key="2">
    <source>
        <dbReference type="ARBA" id="ARBA00005695"/>
    </source>
</evidence>
<dbReference type="Gene3D" id="3.40.190.10">
    <property type="entry name" value="Periplasmic binding protein-like II"/>
    <property type="match status" value="1"/>
</dbReference>
<evidence type="ECO:0000313" key="8">
    <source>
        <dbReference type="EMBL" id="TDT33788.1"/>
    </source>
</evidence>
<accession>A0A4V3ENT2</accession>
<keyword evidence="5" id="KW-0472">Membrane</keyword>
<comment type="subcellular location">
    <subcellularLocation>
        <location evidence="1">Cell envelope</location>
    </subcellularLocation>
</comment>
<dbReference type="InterPro" id="IPR039424">
    <property type="entry name" value="SBP_5"/>
</dbReference>
<dbReference type="OrthoDB" id="9764591at2"/>
<evidence type="ECO:0000256" key="4">
    <source>
        <dbReference type="ARBA" id="ARBA00022729"/>
    </source>
</evidence>
<comment type="caution">
    <text evidence="8">The sequence shown here is derived from an EMBL/GenBank/DDBJ whole genome shotgun (WGS) entry which is preliminary data.</text>
</comment>
<dbReference type="GO" id="GO:0043190">
    <property type="term" value="C:ATP-binding cassette (ABC) transporter complex"/>
    <property type="evidence" value="ECO:0007669"/>
    <property type="project" value="InterPro"/>
</dbReference>
<dbReference type="InterPro" id="IPR000914">
    <property type="entry name" value="SBP_5_dom"/>
</dbReference>
<dbReference type="PANTHER" id="PTHR30290">
    <property type="entry name" value="PERIPLASMIC BINDING COMPONENT OF ABC TRANSPORTER"/>
    <property type="match status" value="1"/>
</dbReference>
<dbReference type="Gene3D" id="3.10.105.10">
    <property type="entry name" value="Dipeptide-binding Protein, Domain 3"/>
    <property type="match status" value="1"/>
</dbReference>
<evidence type="ECO:0000256" key="1">
    <source>
        <dbReference type="ARBA" id="ARBA00004196"/>
    </source>
</evidence>
<dbReference type="GO" id="GO:1904680">
    <property type="term" value="F:peptide transmembrane transporter activity"/>
    <property type="evidence" value="ECO:0007669"/>
    <property type="project" value="TreeGrafter"/>
</dbReference>
<proteinExistence type="inferred from homology"/>
<feature type="transmembrane region" description="Helical" evidence="5">
    <location>
        <begin position="580"/>
        <end position="601"/>
    </location>
</feature>
<dbReference type="Pfam" id="PF00496">
    <property type="entry name" value="SBP_bac_5"/>
    <property type="match status" value="1"/>
</dbReference>
<keyword evidence="4 6" id="KW-0732">Signal</keyword>
<keyword evidence="3" id="KW-0813">Transport</keyword>
<evidence type="ECO:0000256" key="6">
    <source>
        <dbReference type="SAM" id="SignalP"/>
    </source>
</evidence>
<keyword evidence="9" id="KW-1185">Reference proteome</keyword>
<evidence type="ECO:0000259" key="7">
    <source>
        <dbReference type="Pfam" id="PF00496"/>
    </source>
</evidence>
<dbReference type="PIRSF" id="PIRSF002741">
    <property type="entry name" value="MppA"/>
    <property type="match status" value="1"/>
</dbReference>
<feature type="chain" id="PRO_5020556296" evidence="6">
    <location>
        <begin position="35"/>
        <end position="613"/>
    </location>
</feature>
<keyword evidence="5" id="KW-1133">Transmembrane helix</keyword>
<organism evidence="8 9">
    <name type="scientific">Naumannella halotolerans</name>
    <dbReference type="NCBI Taxonomy" id="993414"/>
    <lineage>
        <taxon>Bacteria</taxon>
        <taxon>Bacillati</taxon>
        <taxon>Actinomycetota</taxon>
        <taxon>Actinomycetes</taxon>
        <taxon>Propionibacteriales</taxon>
        <taxon>Propionibacteriaceae</taxon>
        <taxon>Naumannella</taxon>
    </lineage>
</organism>
<dbReference type="RefSeq" id="WP_133754239.1">
    <property type="nucleotide sequence ID" value="NZ_SOAW01000001.1"/>
</dbReference>
<evidence type="ECO:0000256" key="5">
    <source>
        <dbReference type="SAM" id="Phobius"/>
    </source>
</evidence>
<feature type="domain" description="Solute-binding protein family 5" evidence="7">
    <location>
        <begin position="80"/>
        <end position="463"/>
    </location>
</feature>
<dbReference type="GO" id="GO:0030313">
    <property type="term" value="C:cell envelope"/>
    <property type="evidence" value="ECO:0007669"/>
    <property type="project" value="UniProtKB-SubCell"/>
</dbReference>
<dbReference type="GO" id="GO:0042597">
    <property type="term" value="C:periplasmic space"/>
    <property type="evidence" value="ECO:0007669"/>
    <property type="project" value="UniProtKB-ARBA"/>
</dbReference>
<sequence>MTRSAPRPTGPLRVLVAVLLGCLVLLGVAAPARADATDHLQVAVLSEIDTLNPWLATTPAAEMILRQQYERVVGRGISNELVPGLASQWSTSADGRVWTYTFPAGRVWSDGEPLTAQDAEWTLRALAEDPVLRKAHEGLLSGIGGIEAPDATTLVITMVEPQAANPAADLVVLPEHVLSGADLGDPSTLTSVGSGPFVPVDDDVAAAVGSGSPVELIANQHFWRGPAALPGLDFVPQTDSAAAVEALVAGEVDFVSPLSAEQFDSLAGRTDIGTHVGTGRSYTSLVINPGVADAEDVPFGDGSEALRDPLVRQAVQWSIAQDALIRDALQGYGEAGLTLIPPVYPDFTGLSEGSEPFAFDLARAGELLDQAGYLRGDDGLRLGLDGQPLSFRLLIDSEDPTQTMIAEQVTSGLDALGIGVETEALATADLAERVNAGEYDLHIGNQSVGADPDHEMLINTCDARRSSDGEGISEANYCNSEFDQLYAEQHTTVDPAARADLVRQAFTIAYFDGVIRPLYYPQQLSAYRSDRFTGFQPQPAEGGMIAYQNSYWGFYSVAPVQPDSGPGEVVPAPSIQRLRIAVLLLAVVAAVAVVGAAVIVVRRRRRKPSRTLE</sequence>
<feature type="signal peptide" evidence="6">
    <location>
        <begin position="1"/>
        <end position="34"/>
    </location>
</feature>
<dbReference type="CDD" id="cd08513">
    <property type="entry name" value="PBP2_thermophilic_Hb8_like"/>
    <property type="match status" value="1"/>
</dbReference>